<evidence type="ECO:0000313" key="7">
    <source>
        <dbReference type="Proteomes" id="UP000573001"/>
    </source>
</evidence>
<evidence type="ECO:0000313" key="5">
    <source>
        <dbReference type="EMBL" id="MBA8992128.1"/>
    </source>
</evidence>
<organism evidence="5 8">
    <name type="scientific">Curtobacterium pusillum</name>
    <dbReference type="NCBI Taxonomy" id="69373"/>
    <lineage>
        <taxon>Bacteria</taxon>
        <taxon>Bacillati</taxon>
        <taxon>Actinomycetota</taxon>
        <taxon>Actinomycetes</taxon>
        <taxon>Micrococcales</taxon>
        <taxon>Microbacteriaceae</taxon>
        <taxon>Curtobacterium</taxon>
    </lineage>
</organism>
<feature type="region of interest" description="Disordered" evidence="2">
    <location>
        <begin position="295"/>
        <end position="316"/>
    </location>
</feature>
<keyword evidence="1 3" id="KW-0732">Signal</keyword>
<dbReference type="InterPro" id="IPR016047">
    <property type="entry name" value="M23ase_b-sheet_dom"/>
</dbReference>
<name>A0AAW3TAK1_9MICO</name>
<evidence type="ECO:0000313" key="8">
    <source>
        <dbReference type="Proteomes" id="UP000590225"/>
    </source>
</evidence>
<dbReference type="AlphaFoldDB" id="A0AAW3TAK1"/>
<dbReference type="InterPro" id="IPR050570">
    <property type="entry name" value="Cell_wall_metabolism_enzyme"/>
</dbReference>
<gene>
    <name evidence="5" type="ORF">FHW23_003416</name>
    <name evidence="6" type="ORF">HP507_06440</name>
</gene>
<reference evidence="6 7" key="1">
    <citation type="submission" date="2020-05" db="EMBL/GenBank/DDBJ databases">
        <title>Genome Sequencing of Type Strains.</title>
        <authorList>
            <person name="Lemaire J.F."/>
            <person name="Inderbitzin P."/>
            <person name="Gregorio O.A."/>
            <person name="Collins S.B."/>
            <person name="Wespe N."/>
            <person name="Knight-Connoni V."/>
        </authorList>
    </citation>
    <scope>NUCLEOTIDE SEQUENCE [LARGE SCALE GENOMIC DNA]</scope>
    <source>
        <strain evidence="6 7">ATCC 19096</strain>
    </source>
</reference>
<reference evidence="5 8" key="2">
    <citation type="submission" date="2020-07" db="EMBL/GenBank/DDBJ databases">
        <title>Above-ground endophytic microbial communities from plants in different locations in the United States.</title>
        <authorList>
            <person name="Frank C."/>
        </authorList>
    </citation>
    <scope>NUCLEOTIDE SEQUENCE [LARGE SCALE GENOMIC DNA]</scope>
    <source>
        <strain evidence="5 8">WPL5_2</strain>
    </source>
</reference>
<comment type="caution">
    <text evidence="5">The sequence shown here is derived from an EMBL/GenBank/DDBJ whole genome shotgun (WGS) entry which is preliminary data.</text>
</comment>
<feature type="domain" description="M23ase beta-sheet core" evidence="4">
    <location>
        <begin position="344"/>
        <end position="440"/>
    </location>
</feature>
<evidence type="ECO:0000313" key="6">
    <source>
        <dbReference type="EMBL" id="NUU13466.1"/>
    </source>
</evidence>
<dbReference type="PANTHER" id="PTHR21666:SF289">
    <property type="entry name" value="L-ALA--D-GLU ENDOPEPTIDASE"/>
    <property type="match status" value="1"/>
</dbReference>
<sequence>MRRIKLTLSFLVQRIPRLRRNVILTGAALTLLLPLTAPTPARAADFPTWDQVEAARGSEQSKQAQISTLNGLIDQLQEKTQATDDRADAAGRTYQSAQDDLDQATAAHAKLAASTTAATTESEELGSTVGQVAAALTRPGGSGLGAGAILGQDDPDAFLQGLSMSSKIGEQVDGLYARASTAAKTAGALAAQARVAKNARTKLADAAQDALDAAVAASEAAAAAEASERENVSTMRAQLATLRDDRLSIEQGYEAGVRARAAAAAAAAKADAEARARQQAAAAAAAAAASRPAASAPAPSAPAAGSTRPSGSGTAPGWTRPITSYTFYQAYGYRIHPVYGDYRLHAGADFSAPCGTPLYATAAGTVTYAGPYGGYGNIIIIDHGGGITSAYAHVYATGIYVRTGQTVAAGTNIAGVGNAGVSTGCHLHFEIRNNGVATDPMAFLATRGVS</sequence>
<dbReference type="Proteomes" id="UP000573001">
    <property type="component" value="Unassembled WGS sequence"/>
</dbReference>
<protein>
    <submittedName>
        <fullName evidence="6">M23 family metallopeptidase</fullName>
    </submittedName>
    <submittedName>
        <fullName evidence="5">Murein DD-endopeptidase MepM/ murein hydrolase activator NlpD</fullName>
    </submittedName>
</protein>
<feature type="chain" id="PRO_5043666149" evidence="3">
    <location>
        <begin position="44"/>
        <end position="450"/>
    </location>
</feature>
<dbReference type="GO" id="GO:0004222">
    <property type="term" value="F:metalloendopeptidase activity"/>
    <property type="evidence" value="ECO:0007669"/>
    <property type="project" value="TreeGrafter"/>
</dbReference>
<dbReference type="PANTHER" id="PTHR21666">
    <property type="entry name" value="PEPTIDASE-RELATED"/>
    <property type="match status" value="1"/>
</dbReference>
<keyword evidence="5" id="KW-0378">Hydrolase</keyword>
<accession>A0AAW3TAK1</accession>
<dbReference type="Proteomes" id="UP000590225">
    <property type="component" value="Unassembled WGS sequence"/>
</dbReference>
<proteinExistence type="predicted"/>
<evidence type="ECO:0000256" key="2">
    <source>
        <dbReference type="SAM" id="MobiDB-lite"/>
    </source>
</evidence>
<dbReference type="Pfam" id="PF01551">
    <property type="entry name" value="Peptidase_M23"/>
    <property type="match status" value="1"/>
</dbReference>
<keyword evidence="7" id="KW-1185">Reference proteome</keyword>
<dbReference type="RefSeq" id="WP_175350994.1">
    <property type="nucleotide sequence ID" value="NZ_BAAAWQ010000001.1"/>
</dbReference>
<evidence type="ECO:0000256" key="1">
    <source>
        <dbReference type="ARBA" id="ARBA00022729"/>
    </source>
</evidence>
<feature type="region of interest" description="Disordered" evidence="2">
    <location>
        <begin position="80"/>
        <end position="101"/>
    </location>
</feature>
<dbReference type="SUPFAM" id="SSF51261">
    <property type="entry name" value="Duplicated hybrid motif"/>
    <property type="match status" value="1"/>
</dbReference>
<dbReference type="Gene3D" id="2.70.70.10">
    <property type="entry name" value="Glucose Permease (Domain IIA)"/>
    <property type="match status" value="1"/>
</dbReference>
<evidence type="ECO:0000256" key="3">
    <source>
        <dbReference type="SAM" id="SignalP"/>
    </source>
</evidence>
<evidence type="ECO:0000259" key="4">
    <source>
        <dbReference type="Pfam" id="PF01551"/>
    </source>
</evidence>
<dbReference type="CDD" id="cd12797">
    <property type="entry name" value="M23_peptidase"/>
    <property type="match status" value="1"/>
</dbReference>
<dbReference type="EMBL" id="JABMCE010000067">
    <property type="protein sequence ID" value="NUU13466.1"/>
    <property type="molecule type" value="Genomic_DNA"/>
</dbReference>
<dbReference type="InterPro" id="IPR011055">
    <property type="entry name" value="Dup_hybrid_motif"/>
</dbReference>
<dbReference type="EMBL" id="JACGXP010000007">
    <property type="protein sequence ID" value="MBA8992128.1"/>
    <property type="molecule type" value="Genomic_DNA"/>
</dbReference>
<feature type="signal peptide" evidence="3">
    <location>
        <begin position="1"/>
        <end position="43"/>
    </location>
</feature>